<reference evidence="1 2" key="1">
    <citation type="submission" date="2014-07" db="EMBL/GenBank/DDBJ databases">
        <title>Draft Genome Sequence of Gephyronic Acid Producer, Cystobacter violaceus Strain Cb vi76.</title>
        <authorList>
            <person name="Stevens D.C."/>
            <person name="Young J."/>
            <person name="Carmichael R."/>
            <person name="Tan J."/>
            <person name="Taylor R.E."/>
        </authorList>
    </citation>
    <scope>NUCLEOTIDE SEQUENCE [LARGE SCALE GENOMIC DNA]</scope>
    <source>
        <strain evidence="1 2">Cb vi76</strain>
    </source>
</reference>
<accession>A0A084SKG3</accession>
<evidence type="ECO:0000313" key="2">
    <source>
        <dbReference type="Proteomes" id="UP000028547"/>
    </source>
</evidence>
<protein>
    <submittedName>
        <fullName evidence="1">Uncharacterized protein</fullName>
    </submittedName>
</protein>
<comment type="caution">
    <text evidence="1">The sequence shown here is derived from an EMBL/GenBank/DDBJ whole genome shotgun (WGS) entry which is preliminary data.</text>
</comment>
<evidence type="ECO:0000313" key="1">
    <source>
        <dbReference type="EMBL" id="KFA88948.1"/>
    </source>
</evidence>
<dbReference type="EMBL" id="JPMI01000270">
    <property type="protein sequence ID" value="KFA88948.1"/>
    <property type="molecule type" value="Genomic_DNA"/>
</dbReference>
<proteinExistence type="predicted"/>
<name>A0A084SKG3_9BACT</name>
<dbReference type="AlphaFoldDB" id="A0A084SKG3"/>
<gene>
    <name evidence="1" type="ORF">Q664_37855</name>
</gene>
<sequence>MTLAQRIAADCANEAGRIVLNAPASPGPGLVCEQFKKKFNEILNRAVLGSRVKTECHKKTTPMTINLNL</sequence>
<organism evidence="1 2">
    <name type="scientific">Archangium violaceum Cb vi76</name>
    <dbReference type="NCBI Taxonomy" id="1406225"/>
    <lineage>
        <taxon>Bacteria</taxon>
        <taxon>Pseudomonadati</taxon>
        <taxon>Myxococcota</taxon>
        <taxon>Myxococcia</taxon>
        <taxon>Myxococcales</taxon>
        <taxon>Cystobacterineae</taxon>
        <taxon>Archangiaceae</taxon>
        <taxon>Archangium</taxon>
    </lineage>
</organism>
<dbReference type="Proteomes" id="UP000028547">
    <property type="component" value="Unassembled WGS sequence"/>
</dbReference>